<evidence type="ECO:0000313" key="1">
    <source>
        <dbReference type="EMBL" id="GER30143.1"/>
    </source>
</evidence>
<protein>
    <submittedName>
        <fullName evidence="1">Pentatricopeptide repeat-containing protein</fullName>
    </submittedName>
</protein>
<sequence>MARNRSRIRGGSGFIPTLSPWICSVYFRYHFIFFPDLNVMQRGSHERAIDGLRKLQAFGEPEEKKKKLTKVSFAGCGASSSFSTGKRRYIDQDSQLDNCPREVASDNDVDLKLKICRTEGSQVFLTTNSEDKRERTPAVVHGDCKPRVFGDSWMEILGDGCVCHSPSSTQGMSFVVSVLIKVFASNGFLENSMDAFAHARRVGYEPGIRSCNFLLKCLAEANEREILFLWYICVSFLKKKINCTSIACAVLWYINSI</sequence>
<evidence type="ECO:0000313" key="2">
    <source>
        <dbReference type="Proteomes" id="UP000325081"/>
    </source>
</evidence>
<comment type="caution">
    <text evidence="1">The sequence shown here is derived from an EMBL/GenBank/DDBJ whole genome shotgun (WGS) entry which is preliminary data.</text>
</comment>
<dbReference type="EMBL" id="BKCP01004306">
    <property type="protein sequence ID" value="GER30143.1"/>
    <property type="molecule type" value="Genomic_DNA"/>
</dbReference>
<reference evidence="2" key="1">
    <citation type="journal article" date="2019" name="Curr. Biol.">
        <title>Genome Sequence of Striga asiatica Provides Insight into the Evolution of Plant Parasitism.</title>
        <authorList>
            <person name="Yoshida S."/>
            <person name="Kim S."/>
            <person name="Wafula E.K."/>
            <person name="Tanskanen J."/>
            <person name="Kim Y.M."/>
            <person name="Honaas L."/>
            <person name="Yang Z."/>
            <person name="Spallek T."/>
            <person name="Conn C.E."/>
            <person name="Ichihashi Y."/>
            <person name="Cheong K."/>
            <person name="Cui S."/>
            <person name="Der J.P."/>
            <person name="Gundlach H."/>
            <person name="Jiao Y."/>
            <person name="Hori C."/>
            <person name="Ishida J.K."/>
            <person name="Kasahara H."/>
            <person name="Kiba T."/>
            <person name="Kim M.S."/>
            <person name="Koo N."/>
            <person name="Laohavisit A."/>
            <person name="Lee Y.H."/>
            <person name="Lumba S."/>
            <person name="McCourt P."/>
            <person name="Mortimer J.C."/>
            <person name="Mutuku J.M."/>
            <person name="Nomura T."/>
            <person name="Sasaki-Sekimoto Y."/>
            <person name="Seto Y."/>
            <person name="Wang Y."/>
            <person name="Wakatake T."/>
            <person name="Sakakibara H."/>
            <person name="Demura T."/>
            <person name="Yamaguchi S."/>
            <person name="Yoneyama K."/>
            <person name="Manabe R.I."/>
            <person name="Nelson D.C."/>
            <person name="Schulman A.H."/>
            <person name="Timko M.P."/>
            <person name="dePamphilis C.W."/>
            <person name="Choi D."/>
            <person name="Shirasu K."/>
        </authorList>
    </citation>
    <scope>NUCLEOTIDE SEQUENCE [LARGE SCALE GENOMIC DNA]</scope>
    <source>
        <strain evidence="2">cv. UVA1</strain>
    </source>
</reference>
<organism evidence="1 2">
    <name type="scientific">Striga asiatica</name>
    <name type="common">Asiatic witchweed</name>
    <name type="synonym">Buchnera asiatica</name>
    <dbReference type="NCBI Taxonomy" id="4170"/>
    <lineage>
        <taxon>Eukaryota</taxon>
        <taxon>Viridiplantae</taxon>
        <taxon>Streptophyta</taxon>
        <taxon>Embryophyta</taxon>
        <taxon>Tracheophyta</taxon>
        <taxon>Spermatophyta</taxon>
        <taxon>Magnoliopsida</taxon>
        <taxon>eudicotyledons</taxon>
        <taxon>Gunneridae</taxon>
        <taxon>Pentapetalae</taxon>
        <taxon>asterids</taxon>
        <taxon>lamiids</taxon>
        <taxon>Lamiales</taxon>
        <taxon>Orobanchaceae</taxon>
        <taxon>Buchnereae</taxon>
        <taxon>Striga</taxon>
    </lineage>
</organism>
<keyword evidence="2" id="KW-1185">Reference proteome</keyword>
<accession>A0A5A7PB59</accession>
<dbReference type="AlphaFoldDB" id="A0A5A7PB59"/>
<gene>
    <name evidence="1" type="ORF">STAS_06067</name>
</gene>
<dbReference type="Proteomes" id="UP000325081">
    <property type="component" value="Unassembled WGS sequence"/>
</dbReference>
<proteinExistence type="predicted"/>
<name>A0A5A7PB59_STRAF</name>